<evidence type="ECO:0000313" key="2">
    <source>
        <dbReference type="EMBL" id="SLN14231.1"/>
    </source>
</evidence>
<dbReference type="EMBL" id="FWFQ01000002">
    <property type="protein sequence ID" value="SLN14231.1"/>
    <property type="molecule type" value="Genomic_DNA"/>
</dbReference>
<sequence>MAIMVWIGAAFSVLGLVGLFYCIYVAARAKREGLKGEDMQMRLKGLVALNMGALFLSVIGLMLVALGVFFA</sequence>
<keyword evidence="1" id="KW-0812">Transmembrane</keyword>
<keyword evidence="3" id="KW-1185">Reference proteome</keyword>
<reference evidence="2 3" key="1">
    <citation type="submission" date="2017-03" db="EMBL/GenBank/DDBJ databases">
        <authorList>
            <person name="Afonso C.L."/>
            <person name="Miller P.J."/>
            <person name="Scott M.A."/>
            <person name="Spackman E."/>
            <person name="Goraichik I."/>
            <person name="Dimitrov K.M."/>
            <person name="Suarez D.L."/>
            <person name="Swayne D.E."/>
        </authorList>
    </citation>
    <scope>NUCLEOTIDE SEQUENCE [LARGE SCALE GENOMIC DNA]</scope>
    <source>
        <strain evidence="2 3">CECT 7680</strain>
    </source>
</reference>
<evidence type="ECO:0000256" key="1">
    <source>
        <dbReference type="SAM" id="Phobius"/>
    </source>
</evidence>
<name>A0A1Y5RCJ0_9RHOB</name>
<dbReference type="OrthoDB" id="7875737at2"/>
<organism evidence="2 3">
    <name type="scientific">Pseudoruegeria aquimaris</name>
    <dbReference type="NCBI Taxonomy" id="393663"/>
    <lineage>
        <taxon>Bacteria</taxon>
        <taxon>Pseudomonadati</taxon>
        <taxon>Pseudomonadota</taxon>
        <taxon>Alphaproteobacteria</taxon>
        <taxon>Rhodobacterales</taxon>
        <taxon>Roseobacteraceae</taxon>
        <taxon>Pseudoruegeria</taxon>
    </lineage>
</organism>
<keyword evidence="1" id="KW-0472">Membrane</keyword>
<protein>
    <submittedName>
        <fullName evidence="2">Uncharacterized protein</fullName>
    </submittedName>
</protein>
<proteinExistence type="predicted"/>
<feature type="transmembrane region" description="Helical" evidence="1">
    <location>
        <begin position="6"/>
        <end position="27"/>
    </location>
</feature>
<accession>A0A1Y5RCJ0</accession>
<dbReference type="Proteomes" id="UP000193409">
    <property type="component" value="Unassembled WGS sequence"/>
</dbReference>
<dbReference type="RefSeq" id="WP_085866897.1">
    <property type="nucleotide sequence ID" value="NZ_FWFQ01000002.1"/>
</dbReference>
<evidence type="ECO:0000313" key="3">
    <source>
        <dbReference type="Proteomes" id="UP000193409"/>
    </source>
</evidence>
<gene>
    <name evidence="2" type="ORF">PSA7680_00305</name>
</gene>
<dbReference type="AlphaFoldDB" id="A0A1Y5RCJ0"/>
<keyword evidence="1" id="KW-1133">Transmembrane helix</keyword>
<feature type="transmembrane region" description="Helical" evidence="1">
    <location>
        <begin position="47"/>
        <end position="70"/>
    </location>
</feature>